<dbReference type="EMBL" id="ACPB03015647">
    <property type="status" value="NOT_ANNOTATED_CDS"/>
    <property type="molecule type" value="Genomic_DNA"/>
</dbReference>
<evidence type="ECO:0000256" key="9">
    <source>
        <dbReference type="ARBA" id="ARBA00022840"/>
    </source>
</evidence>
<comment type="subunit">
    <text evidence="13">Homodimer.</text>
</comment>
<evidence type="ECO:0000313" key="16">
    <source>
        <dbReference type="EnsemblMetazoa" id="RPRC008760-PA"/>
    </source>
</evidence>
<evidence type="ECO:0000259" key="14">
    <source>
        <dbReference type="Pfam" id="PF00294"/>
    </source>
</evidence>
<feature type="binding site" evidence="13">
    <location>
        <position position="190"/>
    </location>
    <ligand>
        <name>ATP</name>
        <dbReference type="ChEBI" id="CHEBI:30616"/>
    </ligand>
</feature>
<dbReference type="PRINTS" id="PR00990">
    <property type="entry name" value="RIBOKINASE"/>
</dbReference>
<dbReference type="CDD" id="cd01174">
    <property type="entry name" value="ribokinase"/>
    <property type="match status" value="1"/>
</dbReference>
<comment type="cofactor">
    <cofactor evidence="13">
        <name>Mg(2+)</name>
        <dbReference type="ChEBI" id="CHEBI:18420"/>
    </cofactor>
    <text evidence="13">Requires a divalent cation, most likely magnesium in vivo, as an electrophilic catalyst to aid phosphoryl group transfer. It is the chelate of the metal and the nucleotide that is the actual substrate.</text>
</comment>
<evidence type="ECO:0000256" key="1">
    <source>
        <dbReference type="ARBA" id="ARBA00005380"/>
    </source>
</evidence>
<sequence length="313" mass="33431">MIGEELDLVVFGSCMIDLLCYAPRLPSVGETIRGTHFEIGNGGKGANQCVAAAKLGASTALIARLGDDYFGKNYLQNLKLHGVNVDYVVLTEGTSSGMAQITVSEKGENQIVIVPGANNKLSFEDAKKCGDLLQKAKVVLFQLETPLKATLDTLRYLRKSEGPLTIINAAPAIPDVDKEIFKLAHITCVNECEAEAFTGMKITSVKEAFEALKSLLSMGCNIVVITLGAEGCVFGGEGLHDEHVPADIVDAIDSTGAGDAFLGALAYYVGKLPQISFHEKIRRASKIATYTVLNKGTQSSFPLKSSLPNNLFE</sequence>
<reference evidence="15" key="1">
    <citation type="submission" date="2013-04" db="EMBL/GenBank/DDBJ databases">
        <title>An insight into the transcriptome of the digestive tract of the blood sucking bug, Rhodnius prolixus.</title>
        <authorList>
            <person name="Ribeiro J.M.C."/>
            <person name="Genta F.A."/>
            <person name="Sorgine M.H.F."/>
            <person name="Paiva-Silva G.O."/>
            <person name="Majerowicz D."/>
            <person name="Medeiros M."/>
            <person name="Koerich L."/>
            <person name="Terra W.R."/>
            <person name="Ferreira C."/>
            <person name="Pimentel A.C."/>
            <person name="Bisch P.M."/>
            <person name="Diniz M.M.P."/>
            <person name="Nascimento R."/>
            <person name="Salmon D."/>
            <person name="Silber A.M."/>
            <person name="Alves M."/>
            <person name="Oliveira M.F."/>
            <person name="Gondim K.C."/>
            <person name="Silva Neto M.A.C."/>
            <person name="Atella G.C."/>
            <person name="Araujo H."/>
            <person name="Dias F.S."/>
            <person name="Polycarpo C.R."/>
            <person name="Fampa P."/>
            <person name="Melo A.C."/>
            <person name="Tanaka A.S."/>
            <person name="Balczun C."/>
            <person name="Oliveira J.H.M."/>
            <person name="Goncalves R."/>
            <person name="Lazoski C."/>
            <person name="Pereira M.A."/>
            <person name="Rivera-Pomar R."/>
            <person name="Diambra L."/>
            <person name="Schaub G.A."/>
            <person name="Garcia E.S."/>
            <person name="Azambuja P."/>
            <person name="Braz G.R.C."/>
            <person name="Oliveira P.L."/>
        </authorList>
    </citation>
    <scope>NUCLEOTIDE SEQUENCE</scope>
</reference>
<dbReference type="Pfam" id="PF00294">
    <property type="entry name" value="PfkB"/>
    <property type="match status" value="1"/>
</dbReference>
<comment type="similarity">
    <text evidence="1">Belongs to the carbohydrate kinase pfkB family.</text>
</comment>
<comment type="function">
    <text evidence="13">Catalyzes the phosphorylation of ribose at O-5 in a reaction requiring ATP and magnesium. The resulting D-ribose-5-phosphate can then be used either for sythesis of nucleotides, histidine, and tryptophan, or as a component of the pentose phosphate pathway.</text>
</comment>
<feature type="binding site" evidence="13">
    <location>
        <position position="253"/>
    </location>
    <ligand>
        <name>K(+)</name>
        <dbReference type="ChEBI" id="CHEBI:29103"/>
    </ligand>
</feature>
<dbReference type="OMA" id="DIVLIQQ"/>
<dbReference type="Proteomes" id="UP000015103">
    <property type="component" value="Unassembled WGS sequence"/>
</dbReference>
<feature type="binding site" evidence="13">
    <location>
        <begin position="15"/>
        <end position="17"/>
    </location>
    <ligand>
        <name>substrate</name>
    </ligand>
</feature>
<dbReference type="InterPro" id="IPR002139">
    <property type="entry name" value="Ribo/fructo_kinase"/>
</dbReference>
<comment type="pathway">
    <text evidence="13">Carbohydrate metabolism; D-ribose degradation; D-ribose 5-phosphate from beta-D-ribopyranose: step 2/2.</text>
</comment>
<evidence type="ECO:0000256" key="8">
    <source>
        <dbReference type="ARBA" id="ARBA00022777"/>
    </source>
</evidence>
<comment type="caution">
    <text evidence="13">Lacks conserved residue(s) required for the propagation of feature annotation.</text>
</comment>
<dbReference type="InterPro" id="IPR002173">
    <property type="entry name" value="Carboh/pur_kinase_PfkB_CS"/>
</dbReference>
<dbReference type="GO" id="GO:0019303">
    <property type="term" value="P:D-ribose catabolic process"/>
    <property type="evidence" value="ECO:0007669"/>
    <property type="project" value="UniProtKB-UniRule"/>
</dbReference>
<evidence type="ECO:0000256" key="2">
    <source>
        <dbReference type="ARBA" id="ARBA00012035"/>
    </source>
</evidence>
<evidence type="ECO:0000256" key="10">
    <source>
        <dbReference type="ARBA" id="ARBA00022842"/>
    </source>
</evidence>
<dbReference type="FunCoup" id="R4FND1">
    <property type="interactions" value="574"/>
</dbReference>
<feature type="binding site" evidence="13">
    <location>
        <begin position="226"/>
        <end position="231"/>
    </location>
    <ligand>
        <name>ATP</name>
        <dbReference type="ChEBI" id="CHEBI:30616"/>
    </ligand>
</feature>
<dbReference type="VEuPathDB" id="VectorBase:RPRC008760"/>
<dbReference type="InterPro" id="IPR011611">
    <property type="entry name" value="PfkB_dom"/>
</dbReference>
<name>R4FND1_RHOPR</name>
<evidence type="ECO:0000256" key="7">
    <source>
        <dbReference type="ARBA" id="ARBA00022741"/>
    </source>
</evidence>
<comment type="catalytic activity">
    <reaction evidence="13">
        <text>D-ribose + ATP = D-ribose 5-phosphate + ADP + H(+)</text>
        <dbReference type="Rhea" id="RHEA:13697"/>
        <dbReference type="ChEBI" id="CHEBI:15378"/>
        <dbReference type="ChEBI" id="CHEBI:30616"/>
        <dbReference type="ChEBI" id="CHEBI:47013"/>
        <dbReference type="ChEBI" id="CHEBI:78346"/>
        <dbReference type="ChEBI" id="CHEBI:456216"/>
        <dbReference type="EC" id="2.7.1.15"/>
    </reaction>
</comment>
<comment type="similarity">
    <text evidence="13">Belongs to the carbohydrate kinase PfkB family. Ribokinase subfamily.</text>
</comment>
<dbReference type="RefSeq" id="XP_073980897.1">
    <property type="nucleotide sequence ID" value="XM_074124796.1"/>
</dbReference>
<dbReference type="EMBL" id="GAHY01001344">
    <property type="protein sequence ID" value="JAA76166.1"/>
    <property type="molecule type" value="mRNA"/>
</dbReference>
<evidence type="ECO:0000313" key="17">
    <source>
        <dbReference type="Proteomes" id="UP000015103"/>
    </source>
</evidence>
<feature type="binding site" evidence="13">
    <location>
        <position position="291"/>
    </location>
    <ligand>
        <name>K(+)</name>
        <dbReference type="ChEBI" id="CHEBI:29103"/>
    </ligand>
</feature>
<keyword evidence="5 13" id="KW-0808">Transferase</keyword>
<evidence type="ECO:0000256" key="5">
    <source>
        <dbReference type="ARBA" id="ARBA00022679"/>
    </source>
</evidence>
<comment type="subcellular location">
    <subcellularLocation>
        <location evidence="13">Cytoplasm</location>
    </subcellularLocation>
    <subcellularLocation>
        <location evidence="13">Nucleus</location>
    </subcellularLocation>
</comment>
<dbReference type="GO" id="GO:0005634">
    <property type="term" value="C:nucleus"/>
    <property type="evidence" value="ECO:0007669"/>
    <property type="project" value="UniProtKB-SubCell"/>
</dbReference>
<keyword evidence="8 13" id="KW-0418">Kinase</keyword>
<reference evidence="16" key="3">
    <citation type="submission" date="2015-05" db="UniProtKB">
        <authorList>
            <consortium name="EnsemblMetazoa"/>
        </authorList>
    </citation>
    <scope>IDENTIFICATION</scope>
</reference>
<accession>R4FND1</accession>
<dbReference type="NCBIfam" id="TIGR02152">
    <property type="entry name" value="D_ribokin_bact"/>
    <property type="match status" value="1"/>
</dbReference>
<dbReference type="Gene3D" id="3.40.1190.20">
    <property type="match status" value="1"/>
</dbReference>
<feature type="binding site" evidence="13">
    <location>
        <position position="300"/>
    </location>
    <ligand>
        <name>K(+)</name>
        <dbReference type="ChEBI" id="CHEBI:29103"/>
    </ligand>
</feature>
<feature type="binding site" evidence="13">
    <location>
        <begin position="258"/>
        <end position="259"/>
    </location>
    <ligand>
        <name>ATP</name>
        <dbReference type="ChEBI" id="CHEBI:30616"/>
    </ligand>
</feature>
<evidence type="ECO:0000256" key="12">
    <source>
        <dbReference type="ARBA" id="ARBA00023277"/>
    </source>
</evidence>
<keyword evidence="11 13" id="KW-0630">Potassium</keyword>
<evidence type="ECO:0000256" key="6">
    <source>
        <dbReference type="ARBA" id="ARBA00022723"/>
    </source>
</evidence>
<evidence type="ECO:0000256" key="13">
    <source>
        <dbReference type="HAMAP-Rule" id="MF_03215"/>
    </source>
</evidence>
<keyword evidence="4 13" id="KW-0963">Cytoplasm</keyword>
<feature type="binding site" evidence="13">
    <location>
        <begin position="43"/>
        <end position="47"/>
    </location>
    <ligand>
        <name>substrate</name>
    </ligand>
</feature>
<organism evidence="15">
    <name type="scientific">Rhodnius prolixus</name>
    <name type="common">Triatomid bug</name>
    <dbReference type="NCBI Taxonomy" id="13249"/>
    <lineage>
        <taxon>Eukaryota</taxon>
        <taxon>Metazoa</taxon>
        <taxon>Ecdysozoa</taxon>
        <taxon>Arthropoda</taxon>
        <taxon>Hexapoda</taxon>
        <taxon>Insecta</taxon>
        <taxon>Pterygota</taxon>
        <taxon>Neoptera</taxon>
        <taxon>Paraneoptera</taxon>
        <taxon>Hemiptera</taxon>
        <taxon>Heteroptera</taxon>
        <taxon>Panheteroptera</taxon>
        <taxon>Cimicomorpha</taxon>
        <taxon>Reduviidae</taxon>
        <taxon>Triatominae</taxon>
        <taxon>Rhodnius</taxon>
    </lineage>
</organism>
<dbReference type="PROSITE" id="PS00584">
    <property type="entry name" value="PFKB_KINASES_2"/>
    <property type="match status" value="1"/>
</dbReference>
<keyword evidence="12 13" id="KW-0119">Carbohydrate metabolism</keyword>
<keyword evidence="6 13" id="KW-0479">Metal-binding</keyword>
<evidence type="ECO:0000256" key="3">
    <source>
        <dbReference type="ARBA" id="ARBA00016943"/>
    </source>
</evidence>
<dbReference type="FunFam" id="3.40.1190.20:FF:000010">
    <property type="entry name" value="Ribokinase"/>
    <property type="match status" value="1"/>
</dbReference>
<keyword evidence="13" id="KW-0539">Nucleus</keyword>
<feature type="binding site" evidence="13">
    <location>
        <position position="294"/>
    </location>
    <ligand>
        <name>K(+)</name>
        <dbReference type="ChEBI" id="CHEBI:29103"/>
    </ligand>
</feature>
<dbReference type="InParanoid" id="R4FND1"/>
<keyword evidence="10 13" id="KW-0460">Magnesium</keyword>
<comment type="activity regulation">
    <text evidence="13">Activated by a monovalent cation that binds near, but not in, the active site. The most likely occupant of the site in vivo is potassium. Ion binding induces a conformational change that may alter substrate affinity.</text>
</comment>
<dbReference type="InterPro" id="IPR011877">
    <property type="entry name" value="Ribokinase"/>
</dbReference>
<feature type="binding site" evidence="13">
    <location>
        <position position="296"/>
    </location>
    <ligand>
        <name>K(+)</name>
        <dbReference type="ChEBI" id="CHEBI:29103"/>
    </ligand>
</feature>
<keyword evidence="9 13" id="KW-0067">ATP-binding</keyword>
<reference evidence="17" key="2">
    <citation type="submission" date="2015-04" db="EMBL/GenBank/DDBJ databases">
        <authorList>
            <person name="Wilson R.K."/>
            <person name="Warren W."/>
            <person name="Dotson E."/>
            <person name="Oliveira P.L."/>
        </authorList>
    </citation>
    <scope>NUCLEOTIDE SEQUENCE</scope>
</reference>
<dbReference type="STRING" id="13249.R4FND1"/>
<dbReference type="GO" id="GO:0005524">
    <property type="term" value="F:ATP binding"/>
    <property type="evidence" value="ECO:0007669"/>
    <property type="project" value="UniProtKB-UniRule"/>
</dbReference>
<feature type="active site" description="Proton acceptor" evidence="13">
    <location>
        <position position="259"/>
    </location>
</feature>
<dbReference type="PANTHER" id="PTHR10584">
    <property type="entry name" value="SUGAR KINASE"/>
    <property type="match status" value="1"/>
</dbReference>
<dbReference type="GO" id="GO:0046872">
    <property type="term" value="F:metal ion binding"/>
    <property type="evidence" value="ECO:0007669"/>
    <property type="project" value="UniProtKB-KW"/>
</dbReference>
<dbReference type="UniPathway" id="UPA00916">
    <property type="reaction ID" value="UER00889"/>
</dbReference>
<protein>
    <recommendedName>
        <fullName evidence="3 13">Ribokinase</fullName>
        <shortName evidence="13">RK</shortName>
        <ecNumber evidence="2 13">2.7.1.15</ecNumber>
    </recommendedName>
</protein>
<dbReference type="HAMAP" id="MF_01987">
    <property type="entry name" value="Ribokinase"/>
    <property type="match status" value="1"/>
</dbReference>
<dbReference type="GO" id="GO:0004747">
    <property type="term" value="F:ribokinase activity"/>
    <property type="evidence" value="ECO:0007669"/>
    <property type="project" value="UniProtKB-UniRule"/>
</dbReference>
<dbReference type="HOGENOM" id="CLU_027634_2_3_1"/>
<dbReference type="PANTHER" id="PTHR10584:SF166">
    <property type="entry name" value="RIBOKINASE"/>
    <property type="match status" value="1"/>
</dbReference>
<dbReference type="AlphaFoldDB" id="R4FND1"/>
<evidence type="ECO:0000256" key="11">
    <source>
        <dbReference type="ARBA" id="ARBA00022958"/>
    </source>
</evidence>
<dbReference type="InterPro" id="IPR029056">
    <property type="entry name" value="Ribokinase-like"/>
</dbReference>
<feature type="binding site" evidence="13">
    <location>
        <position position="259"/>
    </location>
    <ligand>
        <name>substrate</name>
    </ligand>
</feature>
<feature type="binding site" evidence="13">
    <location>
        <position position="144"/>
    </location>
    <ligand>
        <name>substrate</name>
    </ligand>
</feature>
<proteinExistence type="evidence at transcript level"/>
<feature type="binding site" evidence="13">
    <location>
        <position position="255"/>
    </location>
    <ligand>
        <name>K(+)</name>
        <dbReference type="ChEBI" id="CHEBI:29103"/>
    </ligand>
</feature>
<dbReference type="SUPFAM" id="SSF53613">
    <property type="entry name" value="Ribokinase-like"/>
    <property type="match status" value="1"/>
</dbReference>
<keyword evidence="7 13" id="KW-0547">Nucleotide-binding</keyword>
<feature type="domain" description="Carbohydrate kinase PfkB" evidence="14">
    <location>
        <begin position="7"/>
        <end position="302"/>
    </location>
</feature>
<evidence type="ECO:0000313" key="15">
    <source>
        <dbReference type="EMBL" id="JAA76166.1"/>
    </source>
</evidence>
<evidence type="ECO:0000256" key="4">
    <source>
        <dbReference type="ARBA" id="ARBA00022490"/>
    </source>
</evidence>
<dbReference type="EC" id="2.7.1.15" evidence="2 13"/>
<dbReference type="GeneID" id="141452534"/>
<keyword evidence="17" id="KW-1185">Reference proteome</keyword>
<dbReference type="eggNOG" id="KOG2855">
    <property type="taxonomic scope" value="Eukaryota"/>
</dbReference>
<dbReference type="EnsemblMetazoa" id="RPRC008760-RA">
    <property type="protein sequence ID" value="RPRC008760-PA"/>
    <property type="gene ID" value="RPRC008760"/>
</dbReference>
<dbReference type="GO" id="GO:0005829">
    <property type="term" value="C:cytosol"/>
    <property type="evidence" value="ECO:0007669"/>
    <property type="project" value="TreeGrafter"/>
</dbReference>